<keyword evidence="3" id="KW-1185">Reference proteome</keyword>
<evidence type="ECO:0000313" key="3">
    <source>
        <dbReference type="Proteomes" id="UP001500235"/>
    </source>
</evidence>
<organism evidence="2 3">
    <name type="scientific">Sphingomonas swuensis</name>
    <dbReference type="NCBI Taxonomy" id="977800"/>
    <lineage>
        <taxon>Bacteria</taxon>
        <taxon>Pseudomonadati</taxon>
        <taxon>Pseudomonadota</taxon>
        <taxon>Alphaproteobacteria</taxon>
        <taxon>Sphingomonadales</taxon>
        <taxon>Sphingomonadaceae</taxon>
        <taxon>Sphingomonas</taxon>
    </lineage>
</organism>
<dbReference type="PANTHER" id="PTHR23131">
    <property type="entry name" value="ENDORIBONUCLEASE LACTB2"/>
    <property type="match status" value="1"/>
</dbReference>
<dbReference type="EMBL" id="BAABBQ010000001">
    <property type="protein sequence ID" value="GAA4022323.1"/>
    <property type="molecule type" value="Genomic_DNA"/>
</dbReference>
<dbReference type="SUPFAM" id="SSF56281">
    <property type="entry name" value="Metallo-hydrolase/oxidoreductase"/>
    <property type="match status" value="1"/>
</dbReference>
<evidence type="ECO:0000259" key="1">
    <source>
        <dbReference type="SMART" id="SM00849"/>
    </source>
</evidence>
<evidence type="ECO:0000313" key="2">
    <source>
        <dbReference type="EMBL" id="GAA4022323.1"/>
    </source>
</evidence>
<dbReference type="SMART" id="SM00849">
    <property type="entry name" value="Lactamase_B"/>
    <property type="match status" value="1"/>
</dbReference>
<dbReference type="InterPro" id="IPR036388">
    <property type="entry name" value="WH-like_DNA-bd_sf"/>
</dbReference>
<feature type="domain" description="Metallo-beta-lactamase" evidence="1">
    <location>
        <begin position="42"/>
        <end position="208"/>
    </location>
</feature>
<sequence length="289" mass="30821">MHRRAGSGLSGPVTHPPGILEPLGPGLARLLAPNPSPFTGEGTWVHLIGSDRLAILDPGPADPAHLDAIVAAIGGRPVEAILVTHTHRDHSPGAAPLSAATGAPVWGCAPLAIPGDQEAGFDPDYAPDRVLADGETVALAGTRIEAVHTPGHTSNHLCFAWEHRLFSGDHVMGWSTTVVIPPDGHMGDYMASLQKLQRRSETLFHPAHGEPVEDPQRLLRGLLTHRIQRERQLLRLAGEQPGTVEELTGRAYPALDPRLVPAARATALAHLITLEEQGRVDCVQGIWKV</sequence>
<dbReference type="Gene3D" id="1.10.10.10">
    <property type="entry name" value="Winged helix-like DNA-binding domain superfamily/Winged helix DNA-binding domain"/>
    <property type="match status" value="1"/>
</dbReference>
<reference evidence="3" key="1">
    <citation type="journal article" date="2019" name="Int. J. Syst. Evol. Microbiol.">
        <title>The Global Catalogue of Microorganisms (GCM) 10K type strain sequencing project: providing services to taxonomists for standard genome sequencing and annotation.</title>
        <authorList>
            <consortium name="The Broad Institute Genomics Platform"/>
            <consortium name="The Broad Institute Genome Sequencing Center for Infectious Disease"/>
            <person name="Wu L."/>
            <person name="Ma J."/>
        </authorList>
    </citation>
    <scope>NUCLEOTIDE SEQUENCE [LARGE SCALE GENOMIC DNA]</scope>
    <source>
        <strain evidence="3">JCM 17563</strain>
    </source>
</reference>
<dbReference type="Pfam" id="PF00753">
    <property type="entry name" value="Lactamase_B"/>
    <property type="match status" value="1"/>
</dbReference>
<comment type="caution">
    <text evidence="2">The sequence shown here is derived from an EMBL/GenBank/DDBJ whole genome shotgun (WGS) entry which is preliminary data.</text>
</comment>
<name>A0ABP7T7U6_9SPHN</name>
<dbReference type="InterPro" id="IPR041516">
    <property type="entry name" value="LACTB2_WH"/>
</dbReference>
<gene>
    <name evidence="2" type="ORF">GCM10022280_23710</name>
</gene>
<dbReference type="Gene3D" id="3.60.15.10">
    <property type="entry name" value="Ribonuclease Z/Hydroxyacylglutathione hydrolase-like"/>
    <property type="match status" value="1"/>
</dbReference>
<dbReference type="Pfam" id="PF17778">
    <property type="entry name" value="WHD_BLACT"/>
    <property type="match status" value="1"/>
</dbReference>
<dbReference type="InterPro" id="IPR001279">
    <property type="entry name" value="Metallo-B-lactamas"/>
</dbReference>
<dbReference type="PANTHER" id="PTHR23131:SF0">
    <property type="entry name" value="ENDORIBONUCLEASE LACTB2"/>
    <property type="match status" value="1"/>
</dbReference>
<dbReference type="InterPro" id="IPR036866">
    <property type="entry name" value="RibonucZ/Hydroxyglut_hydro"/>
</dbReference>
<dbReference type="CDD" id="cd16278">
    <property type="entry name" value="metallo-hydrolase-like_MBL-fold"/>
    <property type="match status" value="1"/>
</dbReference>
<accession>A0ABP7T7U6</accession>
<protein>
    <submittedName>
        <fullName evidence="2">MBL fold metallo-hydrolase</fullName>
    </submittedName>
</protein>
<proteinExistence type="predicted"/>
<dbReference type="InterPro" id="IPR050662">
    <property type="entry name" value="Sec-metab_biosynth-thioest"/>
</dbReference>
<dbReference type="Proteomes" id="UP001500235">
    <property type="component" value="Unassembled WGS sequence"/>
</dbReference>